<accession>A0A8K1Z7E5</accession>
<proteinExistence type="predicted"/>
<organism evidence="1 2">
    <name type="scientific">Brassica campestris chinensis coguvirus 1</name>
    <dbReference type="NCBI Taxonomy" id="2894929"/>
    <lineage>
        <taxon>Viruses</taxon>
        <taxon>Riboviria</taxon>
        <taxon>Orthornavirae</taxon>
        <taxon>Negarnaviricota</taxon>
        <taxon>Polyploviricotina</taxon>
        <taxon>Bunyaviricetes</taxon>
        <taxon>Hareavirales</taxon>
        <taxon>Phenuiviridae</taxon>
        <taxon>Coguvirus</taxon>
        <taxon>Coguvirus chinense</taxon>
    </lineage>
</organism>
<dbReference type="GeneID" id="80554470"/>
<dbReference type="EMBL" id="MW291945">
    <property type="protein sequence ID" value="UFE16635.1"/>
    <property type="molecule type" value="Genomic_RNA"/>
</dbReference>
<dbReference type="KEGG" id="vg:80554470"/>
<name>A0A8K1Z7E5_9VIRU</name>
<gene>
    <name evidence="1" type="primary">MP</name>
</gene>
<evidence type="ECO:0000313" key="2">
    <source>
        <dbReference type="Proteomes" id="UP001156782"/>
    </source>
</evidence>
<dbReference type="Proteomes" id="UP001156782">
    <property type="component" value="Genome"/>
</dbReference>
<keyword evidence="2" id="KW-1185">Reference proteome</keyword>
<evidence type="ECO:0000313" key="1">
    <source>
        <dbReference type="EMBL" id="UFE16635.1"/>
    </source>
</evidence>
<protein>
    <submittedName>
        <fullName evidence="1">Movement protein</fullName>
    </submittedName>
</protein>
<dbReference type="RefSeq" id="YP_010840812.1">
    <property type="nucleotide sequence ID" value="NC_079046.1"/>
</dbReference>
<sequence>MSIKRALGFAKYDSSSSSNSMRYSAGSLRRSGSMSQIDLPYMEEAMTEAKREIYQFRVPGSEINFKSLEGTYEPGNRFQYAAITCKDKESTGARIRRLMSFSSRCKKEEIPLSKLPILKLIEDNEQFSLSQALPKSGKEYIRLRSVTGVFTPLDSAQARFCVVKVTLHDKRKNPEESIVQSTSFNSNLSFKFELSMDYCIPRKNADQIMLNFSREVSLLGADFQWAAIRMQLKIEESDFPYVSNLQPAMSILSLPSSMLDEHKVNPNHINTTILESDRLAIRDMYQNGDIADDSEPIKEQTVPVKYTQSTVAAKIIGPKSSFKGGKGWEHLDDFRIPLQAECEGSKTAEDEGSIDLNPIELAEELKRTSLSKNKEKMYPEPALNVSGTKSMAEMTAEILAERSKRAVQFTEPQYN</sequence>
<reference evidence="1 2" key="1">
    <citation type="journal article" date="2021" name="Arch. Virol.">
        <title>A novel negative-stranded RNA virus of the order Bunyavirales identified in Brassica campestris L. ssp. chinensis.</title>
        <authorList>
            <person name="Tang L."/>
            <person name="Song L."/>
            <person name="Ye Z."/>
            <person name="Lin C."/>
            <person name="Wang B."/>
            <person name="Lin J."/>
            <person name="Gao C."/>
            <person name="Wang A."/>
        </authorList>
    </citation>
    <scope>NUCLEOTIDE SEQUENCE [LARGE SCALE GENOMIC DNA]</scope>
    <source>
        <strain evidence="1">DC303</strain>
    </source>
</reference>